<evidence type="ECO:0000256" key="1">
    <source>
        <dbReference type="ARBA" id="ARBA00008072"/>
    </source>
</evidence>
<comment type="caution">
    <text evidence="4">The sequence shown here is derived from an EMBL/GenBank/DDBJ whole genome shotgun (WGS) entry which is preliminary data.</text>
</comment>
<dbReference type="Gene3D" id="3.40.50.720">
    <property type="entry name" value="NAD(P)-binding Rossmann-like Domain"/>
    <property type="match status" value="1"/>
</dbReference>
<organism evidence="4 5">
    <name type="scientific">Penicillium cinerascens</name>
    <dbReference type="NCBI Taxonomy" id="70096"/>
    <lineage>
        <taxon>Eukaryota</taxon>
        <taxon>Fungi</taxon>
        <taxon>Dikarya</taxon>
        <taxon>Ascomycota</taxon>
        <taxon>Pezizomycotina</taxon>
        <taxon>Eurotiomycetes</taxon>
        <taxon>Eurotiomycetidae</taxon>
        <taxon>Eurotiales</taxon>
        <taxon>Aspergillaceae</taxon>
        <taxon>Penicillium</taxon>
    </lineage>
</organism>
<dbReference type="InterPro" id="IPR013154">
    <property type="entry name" value="ADH-like_N"/>
</dbReference>
<dbReference type="PANTHER" id="PTHR45348:SF2">
    <property type="entry name" value="ZINC-TYPE ALCOHOL DEHYDROGENASE-LIKE PROTEIN C2E1P3.01"/>
    <property type="match status" value="1"/>
</dbReference>
<dbReference type="OrthoDB" id="9992527at2759"/>
<dbReference type="EMBL" id="JAPQKR010000004">
    <property type="protein sequence ID" value="KAJ5219243.1"/>
    <property type="molecule type" value="Genomic_DNA"/>
</dbReference>
<comment type="similarity">
    <text evidence="1">Belongs to the zinc-containing alcohol dehydrogenase family.</text>
</comment>
<dbReference type="AlphaFoldDB" id="A0A9W9TE23"/>
<dbReference type="InterPro" id="IPR013149">
    <property type="entry name" value="ADH-like_C"/>
</dbReference>
<dbReference type="Proteomes" id="UP001150904">
    <property type="component" value="Unassembled WGS sequence"/>
</dbReference>
<dbReference type="InterPro" id="IPR020843">
    <property type="entry name" value="ER"/>
</dbReference>
<dbReference type="GeneID" id="83175705"/>
<dbReference type="SUPFAM" id="SSF50129">
    <property type="entry name" value="GroES-like"/>
    <property type="match status" value="1"/>
</dbReference>
<keyword evidence="2" id="KW-0560">Oxidoreductase</keyword>
<evidence type="ECO:0000256" key="2">
    <source>
        <dbReference type="ARBA" id="ARBA00023002"/>
    </source>
</evidence>
<accession>A0A9W9TE23</accession>
<sequence length="348" mass="36591">MPTQTALLVTEIGKPVIKASRPIPELKEGEVLVQVTIAGLNPHDAKSRDNGLFIKDVLPAVLAADVAGVVTRVGPNVSRFKEGDHIFAQGWPPDSNTQGLQEYAVLDSRFSAKVSSGFSDAQLASLPCNYVTAAVALFDSSALGIPAPWDPAASSFDYKSTSLLIVGGGSNTGKYGIQLAALAGIGNIIVVAGLKGAADAKALGATHVVDRTKTPTEIAAEVRGITGDDLIYAFDTINPLETQIIGVEALSNSKTGKFARLLPMGPILETKLSSKKSAGFETLDVLGGSAVKPNTAIPLWQKVTDWLEEGKIKPLKYQVIKGLDVDAVNKTLDGYSNGTLSGQWQVHF</sequence>
<evidence type="ECO:0000259" key="3">
    <source>
        <dbReference type="SMART" id="SM00829"/>
    </source>
</evidence>
<protein>
    <submittedName>
        <fullName evidence="4">GroES-like protein</fullName>
    </submittedName>
</protein>
<dbReference type="Pfam" id="PF00107">
    <property type="entry name" value="ADH_zinc_N"/>
    <property type="match status" value="1"/>
</dbReference>
<keyword evidence="5" id="KW-1185">Reference proteome</keyword>
<reference evidence="4" key="1">
    <citation type="submission" date="2022-12" db="EMBL/GenBank/DDBJ databases">
        <authorList>
            <person name="Petersen C."/>
        </authorList>
    </citation>
    <scope>NUCLEOTIDE SEQUENCE</scope>
    <source>
        <strain evidence="4">IBT 15544</strain>
    </source>
</reference>
<dbReference type="SMART" id="SM00829">
    <property type="entry name" value="PKS_ER"/>
    <property type="match status" value="1"/>
</dbReference>
<name>A0A9W9TE23_9EURO</name>
<proteinExistence type="inferred from homology"/>
<dbReference type="RefSeq" id="XP_058313816.1">
    <property type="nucleotide sequence ID" value="XM_058448405.1"/>
</dbReference>
<dbReference type="SUPFAM" id="SSF51735">
    <property type="entry name" value="NAD(P)-binding Rossmann-fold domains"/>
    <property type="match status" value="1"/>
</dbReference>
<dbReference type="PANTHER" id="PTHR45348">
    <property type="entry name" value="HYPOTHETICAL OXIDOREDUCTASE (EUROFUNG)"/>
    <property type="match status" value="1"/>
</dbReference>
<dbReference type="CDD" id="cd08249">
    <property type="entry name" value="enoyl_reductase_like"/>
    <property type="match status" value="1"/>
</dbReference>
<dbReference type="Pfam" id="PF08240">
    <property type="entry name" value="ADH_N"/>
    <property type="match status" value="1"/>
</dbReference>
<reference evidence="4" key="2">
    <citation type="journal article" date="2023" name="IMA Fungus">
        <title>Comparative genomic study of the Penicillium genus elucidates a diverse pangenome and 15 lateral gene transfer events.</title>
        <authorList>
            <person name="Petersen C."/>
            <person name="Sorensen T."/>
            <person name="Nielsen M.R."/>
            <person name="Sondergaard T.E."/>
            <person name="Sorensen J.L."/>
            <person name="Fitzpatrick D.A."/>
            <person name="Frisvad J.C."/>
            <person name="Nielsen K.L."/>
        </authorList>
    </citation>
    <scope>NUCLEOTIDE SEQUENCE</scope>
    <source>
        <strain evidence="4">IBT 15544</strain>
    </source>
</reference>
<feature type="domain" description="Enoyl reductase (ER)" evidence="3">
    <location>
        <begin position="10"/>
        <end position="323"/>
    </location>
</feature>
<dbReference type="GO" id="GO:0016651">
    <property type="term" value="F:oxidoreductase activity, acting on NAD(P)H"/>
    <property type="evidence" value="ECO:0007669"/>
    <property type="project" value="InterPro"/>
</dbReference>
<evidence type="ECO:0000313" key="4">
    <source>
        <dbReference type="EMBL" id="KAJ5219243.1"/>
    </source>
</evidence>
<evidence type="ECO:0000313" key="5">
    <source>
        <dbReference type="Proteomes" id="UP001150904"/>
    </source>
</evidence>
<dbReference type="InterPro" id="IPR047122">
    <property type="entry name" value="Trans-enoyl_RdTase-like"/>
</dbReference>
<gene>
    <name evidence="4" type="ORF">N7498_001342</name>
</gene>
<dbReference type="InterPro" id="IPR011032">
    <property type="entry name" value="GroES-like_sf"/>
</dbReference>
<dbReference type="Gene3D" id="3.90.180.10">
    <property type="entry name" value="Medium-chain alcohol dehydrogenases, catalytic domain"/>
    <property type="match status" value="1"/>
</dbReference>
<dbReference type="InterPro" id="IPR036291">
    <property type="entry name" value="NAD(P)-bd_dom_sf"/>
</dbReference>